<name>A0A7S2CLB2_9STRA</name>
<keyword evidence="2" id="KW-0812">Transmembrane</keyword>
<keyword evidence="2" id="KW-0472">Membrane</keyword>
<evidence type="ECO:0000256" key="1">
    <source>
        <dbReference type="SAM" id="MobiDB-lite"/>
    </source>
</evidence>
<dbReference type="EMBL" id="HBGT01022908">
    <property type="protein sequence ID" value="CAD9429213.1"/>
    <property type="molecule type" value="Transcribed_RNA"/>
</dbReference>
<accession>A0A7S2CLB2</accession>
<dbReference type="AlphaFoldDB" id="A0A7S2CLB2"/>
<sequence>MDVESKQDGEAGAGRVKGSRPPRNVLCECVGAAIFKIPICGGFCAPNNSPVDSCLRHFSNEETVPQPCLRRRTCRTFFEHNSFVRNFGRIGFVWADRHRSKIMLSAFAVSFVAWLMTISAAFANSSNAAVVQNTYWAQGEVDGGSLTYKLGLNVIVVEKDGGTSTIEWADHACDPITFNSDEHGEVSVERPFCSACSAAANKCIKLVITAMITQVFQITTDLQRTTSYGDLNCQKLFGFSTSVYGMYSTWDSLVSFRYDCGMKSSLPPWRRDGTVDVTNSTGGIMGDVPVEHTAGPGYVLLLLAGFLKVYDVICHIIVPTPERNHKPAKMDLELDAYMLESVEDGSESLTKEGGLSEAGAQQIGGPAPKTEEPGRAHSGSSDEGL</sequence>
<evidence type="ECO:0000313" key="3">
    <source>
        <dbReference type="EMBL" id="CAD9429213.1"/>
    </source>
</evidence>
<evidence type="ECO:0000256" key="2">
    <source>
        <dbReference type="SAM" id="Phobius"/>
    </source>
</evidence>
<feature type="region of interest" description="Disordered" evidence="1">
    <location>
        <begin position="343"/>
        <end position="385"/>
    </location>
</feature>
<protein>
    <submittedName>
        <fullName evidence="3">Uncharacterized protein</fullName>
    </submittedName>
</protein>
<reference evidence="3" key="1">
    <citation type="submission" date="2021-01" db="EMBL/GenBank/DDBJ databases">
        <authorList>
            <person name="Corre E."/>
            <person name="Pelletier E."/>
            <person name="Niang G."/>
            <person name="Scheremetjew M."/>
            <person name="Finn R."/>
            <person name="Kale V."/>
            <person name="Holt S."/>
            <person name="Cochrane G."/>
            <person name="Meng A."/>
            <person name="Brown T."/>
            <person name="Cohen L."/>
        </authorList>
    </citation>
    <scope>NUCLEOTIDE SEQUENCE</scope>
    <source>
        <strain evidence="3">RCC1693</strain>
    </source>
</reference>
<proteinExistence type="predicted"/>
<gene>
    <name evidence="3" type="ORF">FPAR1323_LOCUS11947</name>
</gene>
<organism evidence="3">
    <name type="scientific">Florenciella parvula</name>
    <dbReference type="NCBI Taxonomy" id="236787"/>
    <lineage>
        <taxon>Eukaryota</taxon>
        <taxon>Sar</taxon>
        <taxon>Stramenopiles</taxon>
        <taxon>Ochrophyta</taxon>
        <taxon>Dictyochophyceae</taxon>
        <taxon>Florenciellales</taxon>
        <taxon>Florenciella</taxon>
    </lineage>
</organism>
<feature type="transmembrane region" description="Helical" evidence="2">
    <location>
        <begin position="102"/>
        <end position="123"/>
    </location>
</feature>
<keyword evidence="2" id="KW-1133">Transmembrane helix</keyword>